<evidence type="ECO:0000259" key="9">
    <source>
        <dbReference type="PROSITE" id="PS50839"/>
    </source>
</evidence>
<dbReference type="GO" id="GO:1902201">
    <property type="term" value="P:negative regulation of bacterial-type flagellum-dependent cell motility"/>
    <property type="evidence" value="ECO:0007669"/>
    <property type="project" value="TreeGrafter"/>
</dbReference>
<feature type="domain" description="GGDEF" evidence="10">
    <location>
        <begin position="330"/>
        <end position="462"/>
    </location>
</feature>
<dbReference type="PANTHER" id="PTHR45138:SF9">
    <property type="entry name" value="DIGUANYLATE CYCLASE DGCM-RELATED"/>
    <property type="match status" value="1"/>
</dbReference>
<evidence type="ECO:0000256" key="3">
    <source>
        <dbReference type="ARBA" id="ARBA00012528"/>
    </source>
</evidence>
<dbReference type="CDD" id="cd01949">
    <property type="entry name" value="GGDEF"/>
    <property type="match status" value="1"/>
</dbReference>
<dbReference type="GO" id="GO:0005886">
    <property type="term" value="C:plasma membrane"/>
    <property type="evidence" value="ECO:0007669"/>
    <property type="project" value="TreeGrafter"/>
</dbReference>
<evidence type="ECO:0000256" key="2">
    <source>
        <dbReference type="ARBA" id="ARBA00004370"/>
    </source>
</evidence>
<dbReference type="FunFam" id="3.30.70.270:FF:000001">
    <property type="entry name" value="Diguanylate cyclase domain protein"/>
    <property type="match status" value="1"/>
</dbReference>
<dbReference type="InterPro" id="IPR050469">
    <property type="entry name" value="Diguanylate_Cyclase"/>
</dbReference>
<evidence type="ECO:0000259" key="10">
    <source>
        <dbReference type="PROSITE" id="PS50887"/>
    </source>
</evidence>
<dbReference type="PROSITE" id="PS50887">
    <property type="entry name" value="GGDEF"/>
    <property type="match status" value="1"/>
</dbReference>
<comment type="catalytic activity">
    <reaction evidence="7">
        <text>2 GTP = 3',3'-c-di-GMP + 2 diphosphate</text>
        <dbReference type="Rhea" id="RHEA:24898"/>
        <dbReference type="ChEBI" id="CHEBI:33019"/>
        <dbReference type="ChEBI" id="CHEBI:37565"/>
        <dbReference type="ChEBI" id="CHEBI:58805"/>
        <dbReference type="EC" id="2.7.7.65"/>
    </reaction>
</comment>
<dbReference type="GO" id="GO:0052621">
    <property type="term" value="F:diguanylate cyclase activity"/>
    <property type="evidence" value="ECO:0007669"/>
    <property type="project" value="UniProtKB-EC"/>
</dbReference>
<keyword evidence="6 8" id="KW-0472">Membrane</keyword>
<dbReference type="SMART" id="SM00267">
    <property type="entry name" value="GGDEF"/>
    <property type="match status" value="1"/>
</dbReference>
<proteinExistence type="predicted"/>
<evidence type="ECO:0000256" key="4">
    <source>
        <dbReference type="ARBA" id="ARBA00022692"/>
    </source>
</evidence>
<dbReference type="EC" id="2.7.7.65" evidence="3"/>
<comment type="caution">
    <text evidence="11">The sequence shown here is derived from an EMBL/GenBank/DDBJ whole genome shotgun (WGS) entry which is preliminary data.</text>
</comment>
<feature type="domain" description="CHASE" evidence="9">
    <location>
        <begin position="114"/>
        <end position="205"/>
    </location>
</feature>
<feature type="transmembrane region" description="Helical" evidence="8">
    <location>
        <begin position="21"/>
        <end position="39"/>
    </location>
</feature>
<comment type="cofactor">
    <cofactor evidence="1">
        <name>Mg(2+)</name>
        <dbReference type="ChEBI" id="CHEBI:18420"/>
    </cofactor>
</comment>
<dbReference type="RefSeq" id="WP_007019942.1">
    <property type="nucleotide sequence ID" value="NZ_CH724125.1"/>
</dbReference>
<dbReference type="InterPro" id="IPR043128">
    <property type="entry name" value="Rev_trsase/Diguanyl_cyclase"/>
</dbReference>
<evidence type="ECO:0000256" key="5">
    <source>
        <dbReference type="ARBA" id="ARBA00022989"/>
    </source>
</evidence>
<dbReference type="Pfam" id="PF00990">
    <property type="entry name" value="GGDEF"/>
    <property type="match status" value="1"/>
</dbReference>
<sequence>MDKQKIEGYMQKLILLRTLPWLVGLLIFALALGVSKWLVKLDAEVHKKELENVVQSRVDRMSTHFQRALDRNLIILDAIESLLLLNNNVQQREFEVLATRFLSTRTSIRQVQLSPNAIISQIYPPIDETVIGGNLRELPEQREVVLRTIEEKKMYLFGPVRLPQGGSGFIAHKPLFDREGLETKFWGFITVIIDADAFFDEISLLPQDNLARYRIVAKNIQSDQRQAIFGNHTVESTPDLTAPIAIPGGSWQLEARVKPDINAHGVPHALLDLWGMLASLTFGALSAYTCVLMRRLYQRSVTDSLTGLYNRQHFKFRAEQEASRAVRYNQPLTMLMIDIDQFKQINDKFGHQTGDTVLQQASQYIRDNLRESDLLGRYGGEEFIVLLPQSDLEQATQCADRIRDSLDKSIFIYGSLVSISVSVGLAQQSPDTFVYDELVSQADQALYTAKRNGRNRIEIYAATEEGSPTSRPEDPHQA</sequence>
<dbReference type="InterPro" id="IPR042240">
    <property type="entry name" value="CHASE_sf"/>
</dbReference>
<dbReference type="AlphaFoldDB" id="A0A7U8GSC1"/>
<accession>A0A7U8GSC1</accession>
<dbReference type="Gene3D" id="3.30.70.270">
    <property type="match status" value="1"/>
</dbReference>
<dbReference type="GO" id="GO:0043709">
    <property type="term" value="P:cell adhesion involved in single-species biofilm formation"/>
    <property type="evidence" value="ECO:0007669"/>
    <property type="project" value="TreeGrafter"/>
</dbReference>
<dbReference type="SUPFAM" id="SSF55073">
    <property type="entry name" value="Nucleotide cyclase"/>
    <property type="match status" value="1"/>
</dbReference>
<protein>
    <recommendedName>
        <fullName evidence="3">diguanylate cyclase</fullName>
        <ecNumber evidence="3">2.7.7.65</ecNumber>
    </recommendedName>
</protein>
<name>A0A7U8GSC1_NEPCE</name>
<dbReference type="Proteomes" id="UP000002171">
    <property type="component" value="Unassembled WGS sequence"/>
</dbReference>
<evidence type="ECO:0000256" key="7">
    <source>
        <dbReference type="ARBA" id="ARBA00034247"/>
    </source>
</evidence>
<evidence type="ECO:0000256" key="1">
    <source>
        <dbReference type="ARBA" id="ARBA00001946"/>
    </source>
</evidence>
<comment type="subcellular location">
    <subcellularLocation>
        <location evidence="2">Membrane</location>
    </subcellularLocation>
</comment>
<dbReference type="GO" id="GO:0007165">
    <property type="term" value="P:signal transduction"/>
    <property type="evidence" value="ECO:0007669"/>
    <property type="project" value="UniProtKB-ARBA"/>
</dbReference>
<dbReference type="InterPro" id="IPR000160">
    <property type="entry name" value="GGDEF_dom"/>
</dbReference>
<reference evidence="11 12" key="1">
    <citation type="submission" date="2006-02" db="EMBL/GenBank/DDBJ databases">
        <authorList>
            <person name="Pinhassi J."/>
            <person name="Pedros-Alio C."/>
            <person name="Ferriera S."/>
            <person name="Johnson J."/>
            <person name="Kravitz S."/>
            <person name="Halpern A."/>
            <person name="Remington K."/>
            <person name="Beeson K."/>
            <person name="Tran B."/>
            <person name="Rogers Y.-H."/>
            <person name="Friedman R."/>
            <person name="Venter J.C."/>
        </authorList>
    </citation>
    <scope>NUCLEOTIDE SEQUENCE [LARGE SCALE GENOMIC DNA]</scope>
    <source>
        <strain evidence="11 12">MED92</strain>
    </source>
</reference>
<dbReference type="InterPro" id="IPR006189">
    <property type="entry name" value="CHASE_dom"/>
</dbReference>
<keyword evidence="4 8" id="KW-0812">Transmembrane</keyword>
<evidence type="ECO:0000313" key="12">
    <source>
        <dbReference type="Proteomes" id="UP000002171"/>
    </source>
</evidence>
<dbReference type="Gene3D" id="3.30.450.350">
    <property type="entry name" value="CHASE domain"/>
    <property type="match status" value="1"/>
</dbReference>
<dbReference type="SMART" id="SM01079">
    <property type="entry name" value="CHASE"/>
    <property type="match status" value="1"/>
</dbReference>
<dbReference type="EMBL" id="AAOW01000009">
    <property type="protein sequence ID" value="EAR61256.1"/>
    <property type="molecule type" value="Genomic_DNA"/>
</dbReference>
<evidence type="ECO:0000313" key="11">
    <source>
        <dbReference type="EMBL" id="EAR61256.1"/>
    </source>
</evidence>
<keyword evidence="12" id="KW-1185">Reference proteome</keyword>
<gene>
    <name evidence="11" type="ORF">MED92_11034</name>
</gene>
<dbReference type="Pfam" id="PF03924">
    <property type="entry name" value="CHASE"/>
    <property type="match status" value="1"/>
</dbReference>
<keyword evidence="5 8" id="KW-1133">Transmembrane helix</keyword>
<organism evidence="11 12">
    <name type="scientific">Neptuniibacter caesariensis</name>
    <dbReference type="NCBI Taxonomy" id="207954"/>
    <lineage>
        <taxon>Bacteria</taxon>
        <taxon>Pseudomonadati</taxon>
        <taxon>Pseudomonadota</taxon>
        <taxon>Gammaproteobacteria</taxon>
        <taxon>Oceanospirillales</taxon>
        <taxon>Oceanospirillaceae</taxon>
        <taxon>Neptuniibacter</taxon>
    </lineage>
</organism>
<dbReference type="InterPro" id="IPR029787">
    <property type="entry name" value="Nucleotide_cyclase"/>
</dbReference>
<dbReference type="NCBIfam" id="TIGR00254">
    <property type="entry name" value="GGDEF"/>
    <property type="match status" value="1"/>
</dbReference>
<evidence type="ECO:0000256" key="6">
    <source>
        <dbReference type="ARBA" id="ARBA00023136"/>
    </source>
</evidence>
<dbReference type="PANTHER" id="PTHR45138">
    <property type="entry name" value="REGULATORY COMPONENTS OF SENSORY TRANSDUCTION SYSTEM"/>
    <property type="match status" value="1"/>
</dbReference>
<dbReference type="PROSITE" id="PS50839">
    <property type="entry name" value="CHASE"/>
    <property type="match status" value="1"/>
</dbReference>
<dbReference type="OrthoDB" id="9812260at2"/>
<evidence type="ECO:0000256" key="8">
    <source>
        <dbReference type="SAM" id="Phobius"/>
    </source>
</evidence>